<comment type="caution">
    <text evidence="2">The sequence shown here is derived from an EMBL/GenBank/DDBJ whole genome shotgun (WGS) entry which is preliminary data.</text>
</comment>
<name>A0A9X2E366_9NOCA</name>
<organism evidence="2 3">
    <name type="scientific">Nocardia pulmonis</name>
    <dbReference type="NCBI Taxonomy" id="2951408"/>
    <lineage>
        <taxon>Bacteria</taxon>
        <taxon>Bacillati</taxon>
        <taxon>Actinomycetota</taxon>
        <taxon>Actinomycetes</taxon>
        <taxon>Mycobacteriales</taxon>
        <taxon>Nocardiaceae</taxon>
        <taxon>Nocardia</taxon>
    </lineage>
</organism>
<dbReference type="AlphaFoldDB" id="A0A9X2E366"/>
<dbReference type="Gene3D" id="3.40.630.30">
    <property type="match status" value="1"/>
</dbReference>
<protein>
    <submittedName>
        <fullName evidence="2">GNAT family N-acetyltransferase</fullName>
    </submittedName>
</protein>
<dbReference type="InterPro" id="IPR000182">
    <property type="entry name" value="GNAT_dom"/>
</dbReference>
<evidence type="ECO:0000313" key="3">
    <source>
        <dbReference type="Proteomes" id="UP001139157"/>
    </source>
</evidence>
<dbReference type="InterPro" id="IPR016181">
    <property type="entry name" value="Acyl_CoA_acyltransferase"/>
</dbReference>
<keyword evidence="3" id="KW-1185">Reference proteome</keyword>
<dbReference type="PROSITE" id="PS51186">
    <property type="entry name" value="GNAT"/>
    <property type="match status" value="1"/>
</dbReference>
<dbReference type="Pfam" id="PF13302">
    <property type="entry name" value="Acetyltransf_3"/>
    <property type="match status" value="1"/>
</dbReference>
<gene>
    <name evidence="2" type="ORF">NDR86_00790</name>
</gene>
<evidence type="ECO:0000313" key="2">
    <source>
        <dbReference type="EMBL" id="MCM6772005.1"/>
    </source>
</evidence>
<feature type="domain" description="N-acetyltransferase" evidence="1">
    <location>
        <begin position="12"/>
        <end position="158"/>
    </location>
</feature>
<dbReference type="PANTHER" id="PTHR43328">
    <property type="entry name" value="ACETYLTRANSFERASE-RELATED"/>
    <property type="match status" value="1"/>
</dbReference>
<dbReference type="RefSeq" id="WP_251908884.1">
    <property type="nucleotide sequence ID" value="NZ_JAMRXG010000001.1"/>
</dbReference>
<sequence length="166" mass="18668">MSFIDGGGSAPVRLRAVEPTDLPTFFDYEQDPEAARRSRFTPRDRAAFLSHWTDRVLADPTVLTRTVTVGDEIAGNVAAWWKGDRRYLGYWLGRRYWGRGVGSAMLALFLRIETTRPLWADPFAGNTGSVKVLEKNGFRRTGSEWVGDDEYVLLVLDGRAPGNEGW</sequence>
<accession>A0A9X2E366</accession>
<reference evidence="2" key="1">
    <citation type="submission" date="2022-06" db="EMBL/GenBank/DDBJ databases">
        <title>Novel species in genus nocardia.</title>
        <authorList>
            <person name="Li F."/>
        </authorList>
    </citation>
    <scope>NUCLEOTIDE SEQUENCE</scope>
    <source>
        <strain evidence="2">CDC141</strain>
    </source>
</reference>
<dbReference type="EMBL" id="JAMRXG010000001">
    <property type="protein sequence ID" value="MCM6772005.1"/>
    <property type="molecule type" value="Genomic_DNA"/>
</dbReference>
<dbReference type="PANTHER" id="PTHR43328:SF1">
    <property type="entry name" value="N-ACETYLTRANSFERASE DOMAIN-CONTAINING PROTEIN"/>
    <property type="match status" value="1"/>
</dbReference>
<proteinExistence type="predicted"/>
<dbReference type="GO" id="GO:0016747">
    <property type="term" value="F:acyltransferase activity, transferring groups other than amino-acyl groups"/>
    <property type="evidence" value="ECO:0007669"/>
    <property type="project" value="InterPro"/>
</dbReference>
<evidence type="ECO:0000259" key="1">
    <source>
        <dbReference type="PROSITE" id="PS51186"/>
    </source>
</evidence>
<dbReference type="Proteomes" id="UP001139157">
    <property type="component" value="Unassembled WGS sequence"/>
</dbReference>
<dbReference type="SUPFAM" id="SSF55729">
    <property type="entry name" value="Acyl-CoA N-acyltransferases (Nat)"/>
    <property type="match status" value="1"/>
</dbReference>